<proteinExistence type="predicted"/>
<feature type="chain" id="PRO_5040349849" evidence="2">
    <location>
        <begin position="18"/>
        <end position="136"/>
    </location>
</feature>
<dbReference type="SUPFAM" id="SSF50685">
    <property type="entry name" value="Barwin-like endoglucanases"/>
    <property type="match status" value="1"/>
</dbReference>
<gene>
    <name evidence="4" type="ORF">PsYK624_076590</name>
</gene>
<protein>
    <submittedName>
        <fullName evidence="4">RlpA-like double-psi beta-barrel-protein domain-containing protein-containing protein</fullName>
    </submittedName>
</protein>
<dbReference type="AlphaFoldDB" id="A0A9P3LED7"/>
<dbReference type="PANTHER" id="PTHR31836:SF28">
    <property type="entry name" value="SRCR DOMAIN-CONTAINING PROTEIN-RELATED"/>
    <property type="match status" value="1"/>
</dbReference>
<dbReference type="InterPro" id="IPR036908">
    <property type="entry name" value="RlpA-like_sf"/>
</dbReference>
<dbReference type="Gene3D" id="2.40.40.10">
    <property type="entry name" value="RlpA-like domain"/>
    <property type="match status" value="1"/>
</dbReference>
<dbReference type="PANTHER" id="PTHR31836">
    <property type="match status" value="1"/>
</dbReference>
<reference evidence="4 5" key="1">
    <citation type="submission" date="2021-08" db="EMBL/GenBank/DDBJ databases">
        <title>Draft Genome Sequence of Phanerochaete sordida strain YK-624.</title>
        <authorList>
            <person name="Mori T."/>
            <person name="Dohra H."/>
            <person name="Suzuki T."/>
            <person name="Kawagishi H."/>
            <person name="Hirai H."/>
        </authorList>
    </citation>
    <scope>NUCLEOTIDE SEQUENCE [LARGE SCALE GENOMIC DNA]</scope>
    <source>
        <strain evidence="4 5">YK-624</strain>
    </source>
</reference>
<dbReference type="Pfam" id="PF03330">
    <property type="entry name" value="DPBB_1"/>
    <property type="match status" value="1"/>
</dbReference>
<feature type="domain" description="RlpA-like protein double-psi beta-barrel" evidence="3">
    <location>
        <begin position="82"/>
        <end position="126"/>
    </location>
</feature>
<evidence type="ECO:0000256" key="1">
    <source>
        <dbReference type="ARBA" id="ARBA00022729"/>
    </source>
</evidence>
<dbReference type="InterPro" id="IPR051477">
    <property type="entry name" value="Expansin_CellWall"/>
</dbReference>
<evidence type="ECO:0000259" key="3">
    <source>
        <dbReference type="Pfam" id="PF03330"/>
    </source>
</evidence>
<dbReference type="InterPro" id="IPR009009">
    <property type="entry name" value="RlpA-like_DPBB"/>
</dbReference>
<dbReference type="CDD" id="cd22191">
    <property type="entry name" value="DPBB_RlpA_EXP_N-like"/>
    <property type="match status" value="1"/>
</dbReference>
<comment type="caution">
    <text evidence="4">The sequence shown here is derived from an EMBL/GenBank/DDBJ whole genome shotgun (WGS) entry which is preliminary data.</text>
</comment>
<feature type="signal peptide" evidence="2">
    <location>
        <begin position="1"/>
        <end position="17"/>
    </location>
</feature>
<name>A0A9P3LED7_9APHY</name>
<keyword evidence="5" id="KW-1185">Reference proteome</keyword>
<organism evidence="4 5">
    <name type="scientific">Phanerochaete sordida</name>
    <dbReference type="NCBI Taxonomy" id="48140"/>
    <lineage>
        <taxon>Eukaryota</taxon>
        <taxon>Fungi</taxon>
        <taxon>Dikarya</taxon>
        <taxon>Basidiomycota</taxon>
        <taxon>Agaricomycotina</taxon>
        <taxon>Agaricomycetes</taxon>
        <taxon>Polyporales</taxon>
        <taxon>Phanerochaetaceae</taxon>
        <taxon>Phanerochaete</taxon>
    </lineage>
</organism>
<dbReference type="OrthoDB" id="623670at2759"/>
<accession>A0A9P3LED7</accession>
<evidence type="ECO:0000256" key="2">
    <source>
        <dbReference type="SAM" id="SignalP"/>
    </source>
</evidence>
<sequence>MFAKLFALAALALAASAASLPEKRSAKITGTHSGDGTFYATGLGACGITNDDGDHIAAASHVLFDSFPGYKGGNPNANPICGRKATAKYQGKSVTVTITDRCEACKEWDLDFSPAAFDKLADEGVGRLHGVTWHFN</sequence>
<evidence type="ECO:0000313" key="4">
    <source>
        <dbReference type="EMBL" id="GJE91509.1"/>
    </source>
</evidence>
<keyword evidence="1 2" id="KW-0732">Signal</keyword>
<dbReference type="Proteomes" id="UP000703269">
    <property type="component" value="Unassembled WGS sequence"/>
</dbReference>
<evidence type="ECO:0000313" key="5">
    <source>
        <dbReference type="Proteomes" id="UP000703269"/>
    </source>
</evidence>
<dbReference type="EMBL" id="BPQB01000021">
    <property type="protein sequence ID" value="GJE91509.1"/>
    <property type="molecule type" value="Genomic_DNA"/>
</dbReference>